<dbReference type="InterPro" id="IPR003593">
    <property type="entry name" value="AAA+_ATPase"/>
</dbReference>
<evidence type="ECO:0000259" key="5">
    <source>
        <dbReference type="PROSITE" id="PS50893"/>
    </source>
</evidence>
<keyword evidence="1" id="KW-0813">Transport</keyword>
<dbReference type="Pfam" id="PF00005">
    <property type="entry name" value="ABC_tran"/>
    <property type="match status" value="1"/>
</dbReference>
<proteinExistence type="inferred from homology"/>
<dbReference type="InterPro" id="IPR015854">
    <property type="entry name" value="ABC_transpr_LolD-like"/>
</dbReference>
<evidence type="ECO:0000256" key="2">
    <source>
        <dbReference type="ARBA" id="ARBA00022741"/>
    </source>
</evidence>
<dbReference type="SUPFAM" id="SSF52540">
    <property type="entry name" value="P-loop containing nucleoside triphosphate hydrolases"/>
    <property type="match status" value="1"/>
</dbReference>
<keyword evidence="2" id="KW-0547">Nucleotide-binding</keyword>
<evidence type="ECO:0000256" key="4">
    <source>
        <dbReference type="ARBA" id="ARBA00038388"/>
    </source>
</evidence>
<organism evidence="6 7">
    <name type="scientific">Thermocrinis minervae</name>
    <dbReference type="NCBI Taxonomy" id="381751"/>
    <lineage>
        <taxon>Bacteria</taxon>
        <taxon>Pseudomonadati</taxon>
        <taxon>Aquificota</taxon>
        <taxon>Aquificia</taxon>
        <taxon>Aquificales</taxon>
        <taxon>Aquificaceae</taxon>
        <taxon>Thermocrinis</taxon>
    </lineage>
</organism>
<dbReference type="InterPro" id="IPR027417">
    <property type="entry name" value="P-loop_NTPase"/>
</dbReference>
<name>A0A1M6RMG3_9AQUI</name>
<dbReference type="FunFam" id="3.40.50.300:FF:000032">
    <property type="entry name" value="Export ABC transporter ATP-binding protein"/>
    <property type="match status" value="1"/>
</dbReference>
<dbReference type="GO" id="GO:0005524">
    <property type="term" value="F:ATP binding"/>
    <property type="evidence" value="ECO:0007669"/>
    <property type="project" value="UniProtKB-KW"/>
</dbReference>
<comment type="similarity">
    <text evidence="4">Belongs to the ABC transporter superfamily. Macrolide exporter (TC 3.A.1.122) family.</text>
</comment>
<accession>A0A1M6RMG3</accession>
<dbReference type="CDD" id="cd03255">
    <property type="entry name" value="ABC_MJ0796_LolCDE_FtsE"/>
    <property type="match status" value="1"/>
</dbReference>
<keyword evidence="3 6" id="KW-0067">ATP-binding</keyword>
<dbReference type="SMART" id="SM00382">
    <property type="entry name" value="AAA"/>
    <property type="match status" value="1"/>
</dbReference>
<evidence type="ECO:0000256" key="1">
    <source>
        <dbReference type="ARBA" id="ARBA00022448"/>
    </source>
</evidence>
<dbReference type="GO" id="GO:0022857">
    <property type="term" value="F:transmembrane transporter activity"/>
    <property type="evidence" value="ECO:0007669"/>
    <property type="project" value="UniProtKB-ARBA"/>
</dbReference>
<dbReference type="RefSeq" id="WP_079653854.1">
    <property type="nucleotide sequence ID" value="NZ_LT670846.1"/>
</dbReference>
<dbReference type="STRING" id="381751.SAMN05444391_0707"/>
<dbReference type="GO" id="GO:0005886">
    <property type="term" value="C:plasma membrane"/>
    <property type="evidence" value="ECO:0007669"/>
    <property type="project" value="TreeGrafter"/>
</dbReference>
<keyword evidence="6" id="KW-0449">Lipoprotein</keyword>
<keyword evidence="7" id="KW-1185">Reference proteome</keyword>
<dbReference type="GO" id="GO:0098796">
    <property type="term" value="C:membrane protein complex"/>
    <property type="evidence" value="ECO:0007669"/>
    <property type="project" value="UniProtKB-ARBA"/>
</dbReference>
<evidence type="ECO:0000256" key="3">
    <source>
        <dbReference type="ARBA" id="ARBA00022840"/>
    </source>
</evidence>
<dbReference type="AlphaFoldDB" id="A0A1M6RMG3"/>
<dbReference type="GO" id="GO:0016887">
    <property type="term" value="F:ATP hydrolysis activity"/>
    <property type="evidence" value="ECO:0007669"/>
    <property type="project" value="InterPro"/>
</dbReference>
<dbReference type="PANTHER" id="PTHR24220">
    <property type="entry name" value="IMPORT ATP-BINDING PROTEIN"/>
    <property type="match status" value="1"/>
</dbReference>
<dbReference type="PANTHER" id="PTHR24220:SF86">
    <property type="entry name" value="ABC TRANSPORTER ABCH.1"/>
    <property type="match status" value="1"/>
</dbReference>
<dbReference type="Proteomes" id="UP000189810">
    <property type="component" value="Chromosome I"/>
</dbReference>
<protein>
    <submittedName>
        <fullName evidence="6">Lipoprotein-releasing system ATP-binding protein</fullName>
    </submittedName>
</protein>
<dbReference type="InterPro" id="IPR017871">
    <property type="entry name" value="ABC_transporter-like_CS"/>
</dbReference>
<dbReference type="InterPro" id="IPR017911">
    <property type="entry name" value="MacB-like_ATP-bd"/>
</dbReference>
<gene>
    <name evidence="6" type="ORF">SAMN05444391_0707</name>
</gene>
<dbReference type="PROSITE" id="PS50893">
    <property type="entry name" value="ABC_TRANSPORTER_2"/>
    <property type="match status" value="1"/>
</dbReference>
<sequence>MKAITLRDVSKEYGNVKALKSINLEIMSGEFVGIMGPSGSGKSTLLYLIAGLEKPTSGSIEVLGTDVTSMKEDQLSEFRKNNMAFVFQFYYLLEDFNVLENLTIVGELARVKEPKKKALELLDYLRLSHRKNHKPNQLSGGEQQRVAIGRALMLEPKIILADEPTGNLDMEDSLRIFNLFKSLNEEKGITFLIATHNVELTSYFGRIVRLRDGMLV</sequence>
<dbReference type="InterPro" id="IPR003439">
    <property type="entry name" value="ABC_transporter-like_ATP-bd"/>
</dbReference>
<evidence type="ECO:0000313" key="6">
    <source>
        <dbReference type="EMBL" id="SHK33663.1"/>
    </source>
</evidence>
<reference evidence="6 7" key="1">
    <citation type="submission" date="2016-11" db="EMBL/GenBank/DDBJ databases">
        <authorList>
            <person name="Jaros S."/>
            <person name="Januszkiewicz K."/>
            <person name="Wedrychowicz H."/>
        </authorList>
    </citation>
    <scope>NUCLEOTIDE SEQUENCE [LARGE SCALE GENOMIC DNA]</scope>
    <source>
        <strain evidence="6 7">DSM 19557</strain>
    </source>
</reference>
<dbReference type="PROSITE" id="PS00211">
    <property type="entry name" value="ABC_TRANSPORTER_1"/>
    <property type="match status" value="1"/>
</dbReference>
<dbReference type="EMBL" id="LT670846">
    <property type="protein sequence ID" value="SHK33663.1"/>
    <property type="molecule type" value="Genomic_DNA"/>
</dbReference>
<dbReference type="OrthoDB" id="9802264at2"/>
<feature type="domain" description="ABC transporter" evidence="5">
    <location>
        <begin position="4"/>
        <end position="216"/>
    </location>
</feature>
<dbReference type="Gene3D" id="3.40.50.300">
    <property type="entry name" value="P-loop containing nucleotide triphosphate hydrolases"/>
    <property type="match status" value="1"/>
</dbReference>
<evidence type="ECO:0000313" key="7">
    <source>
        <dbReference type="Proteomes" id="UP000189810"/>
    </source>
</evidence>